<dbReference type="InterPro" id="IPR050148">
    <property type="entry name" value="Terpene_synthase-like"/>
</dbReference>
<dbReference type="GO" id="GO:0010333">
    <property type="term" value="F:terpene synthase activity"/>
    <property type="evidence" value="ECO:0007669"/>
    <property type="project" value="InterPro"/>
</dbReference>
<dbReference type="EMBL" id="FMHZ01000002">
    <property type="protein sequence ID" value="SCL69868.1"/>
    <property type="molecule type" value="Genomic_DNA"/>
</dbReference>
<feature type="region of interest" description="Disordered" evidence="1">
    <location>
        <begin position="1"/>
        <end position="22"/>
    </location>
</feature>
<dbReference type="PANTHER" id="PTHR31739:SF25">
    <property type="entry name" value="(E,E)-GERANYLLINALOOL SYNTHASE"/>
    <property type="match status" value="1"/>
</dbReference>
<proteinExistence type="predicted"/>
<dbReference type="GO" id="GO:0016102">
    <property type="term" value="P:diterpenoid biosynthetic process"/>
    <property type="evidence" value="ECO:0007669"/>
    <property type="project" value="TreeGrafter"/>
</dbReference>
<dbReference type="UniPathway" id="UPA00337"/>
<dbReference type="Proteomes" id="UP000199001">
    <property type="component" value="Unassembled WGS sequence"/>
</dbReference>
<dbReference type="PANTHER" id="PTHR31739">
    <property type="entry name" value="ENT-COPALYL DIPHOSPHATE SYNTHASE, CHLOROPLASTIC"/>
    <property type="match status" value="1"/>
</dbReference>
<dbReference type="STRING" id="47855.GA0070606_5219"/>
<dbReference type="Gene3D" id="1.50.10.160">
    <property type="match status" value="1"/>
</dbReference>
<dbReference type="AlphaFoldDB" id="A0A1C6VU41"/>
<gene>
    <name evidence="3" type="ORF">GA0070606_5219</name>
</gene>
<keyword evidence="4" id="KW-1185">Reference proteome</keyword>
<dbReference type="SUPFAM" id="SSF48239">
    <property type="entry name" value="Terpenoid cyclases/Protein prenyltransferases"/>
    <property type="match status" value="1"/>
</dbReference>
<dbReference type="InterPro" id="IPR032696">
    <property type="entry name" value="SQ_cyclase_C"/>
</dbReference>
<evidence type="ECO:0000259" key="2">
    <source>
        <dbReference type="Pfam" id="PF13243"/>
    </source>
</evidence>
<evidence type="ECO:0000313" key="4">
    <source>
        <dbReference type="Proteomes" id="UP000199001"/>
    </source>
</evidence>
<protein>
    <submittedName>
        <fullName evidence="3">Prenyltransferase and squalene oxidase repeat-containing protein</fullName>
    </submittedName>
</protein>
<dbReference type="OrthoDB" id="9758578at2"/>
<accession>A0A1C6VU41</accession>
<dbReference type="GO" id="GO:0000287">
    <property type="term" value="F:magnesium ion binding"/>
    <property type="evidence" value="ECO:0007669"/>
    <property type="project" value="TreeGrafter"/>
</dbReference>
<feature type="domain" description="Squalene cyclase C-terminal" evidence="2">
    <location>
        <begin position="354"/>
        <end position="455"/>
    </location>
</feature>
<organism evidence="3 4">
    <name type="scientific">Micromonospora citrea</name>
    <dbReference type="NCBI Taxonomy" id="47855"/>
    <lineage>
        <taxon>Bacteria</taxon>
        <taxon>Bacillati</taxon>
        <taxon>Actinomycetota</taxon>
        <taxon>Actinomycetes</taxon>
        <taxon>Micromonosporales</taxon>
        <taxon>Micromonosporaceae</taxon>
        <taxon>Micromonospora</taxon>
    </lineage>
</organism>
<dbReference type="Gene3D" id="1.50.10.20">
    <property type="match status" value="1"/>
</dbReference>
<evidence type="ECO:0000313" key="3">
    <source>
        <dbReference type="EMBL" id="SCL69868.1"/>
    </source>
</evidence>
<evidence type="ECO:0000256" key="1">
    <source>
        <dbReference type="SAM" id="MobiDB-lite"/>
    </source>
</evidence>
<keyword evidence="3" id="KW-0808">Transferase</keyword>
<dbReference type="GO" id="GO:0016740">
    <property type="term" value="F:transferase activity"/>
    <property type="evidence" value="ECO:0007669"/>
    <property type="project" value="UniProtKB-KW"/>
</dbReference>
<name>A0A1C6VU41_9ACTN</name>
<dbReference type="RefSeq" id="WP_091105301.1">
    <property type="nucleotide sequence ID" value="NZ_FMHZ01000002.1"/>
</dbReference>
<dbReference type="InterPro" id="IPR008930">
    <property type="entry name" value="Terpenoid_cyclase/PrenylTrfase"/>
</dbReference>
<sequence length="542" mass="56923">MSDGGSRAATTPAQRTGHDPDGCADLARELVATMALRPWGEVAPSVYETGRLVVVAPRLAGHAERVAFLVRTQRADGAWGPPEGYALVPTLSATEALLAALTDEFLPATARPALADAAGRGLRALSVLLAASSAMPDTPAADLIVPALVDSINARTAGPDAALSIPYPLNLPTGTDRHRLTAVRAAHAAGADLPPKLAHFGELLHGPAPRSRAADPTAVGASPAATAAWLAAAGPDADGREARVFLERVVGEGDGAVPCPMPITVFERAWVLGGLSRAGVPVQPPRSVLASLTDAVGPAGVATGAGLPTDADTTAVTLYALGRLGRPIEPTSLWAYETAEGFCTWPGEDGFSVTTNAHVLDALGQHAVRDPGAARYRRAVDRLTRVLRERQEADGSWHDRWHASPYYATACCVLALTESTHHGDRAGAVDRAVCWVLANQRDDGSWGRWEGTAEETAYALQILLAVPSNEPAVVDAVLRGHAYLRARVGRREHPPLWYGKELYCPTTIVRAAVVGAVHIAHRWPGNRRTAGHVVTGRQKSAT</sequence>
<dbReference type="Pfam" id="PF13243">
    <property type="entry name" value="SQHop_cyclase_C"/>
    <property type="match status" value="1"/>
</dbReference>
<reference evidence="4" key="1">
    <citation type="submission" date="2016-06" db="EMBL/GenBank/DDBJ databases">
        <authorList>
            <person name="Varghese N."/>
            <person name="Submissions Spin"/>
        </authorList>
    </citation>
    <scope>NUCLEOTIDE SEQUENCE [LARGE SCALE GENOMIC DNA]</scope>
    <source>
        <strain evidence="4">DSM 43903</strain>
    </source>
</reference>